<keyword evidence="3" id="KW-0998">Cell outer membrane</keyword>
<protein>
    <recommendedName>
        <fullName evidence="5">TonB-dependent receptor</fullName>
    </recommendedName>
</protein>
<dbReference type="AlphaFoldDB" id="A0A3B1CTY9"/>
<sequence>MKIYLKLSMFLLILVSPSIYAGNSRILSDSLKTDTLFIADSINVVSQDSITTIDTTKAPVQKEALIPVRQITALRPYEYGSKIKEKNFKTDDYRTSADLFTYLPYGFLQDLGQFGQPNEQMFYGMGFGNIGYSRDGVRLNSPWQNSFDLNRLAFERTDSLEIIPLTRGFLFDLYNNPVGVNFYTRDYFSPRPVTRLKFYQASFDEGFIDLLFHTIVSRRFSFGFGLTVSGIDSRYSNSDYESWKFNGKFSYMFNKNLFIRANYYFTNDSLALNGGLPTSSNVNGYYSNVLYSDRYQLSTNHYGDIKALATIFPNSKTDLTLYYQYDKQKFRQNANDKDADIPKIINDNSYQTIGMSFRNDYVNDYFNILASANYEFVDYSLEFMNTYQQENTFAVAGQLQLTPIESLIVPTFYAKYTNYANTSYLGFGGDVNIVLSDLLTLYGGLSFYSKPHSIMERYYSNAQNIPADYSLQKSPDKSKVKALEIAAKFNLDFFYANISYFTYSNTNAFKPIINNYADSLLINEISILESYSQSISGVNIDFNFRVWKLLFSNNVTYYFQTNNEDYTAKPDFSVAGKLYYINMLFNNNLRLKTGVNYRFTGEQPYFVYDFEKSMQTRFVTSDAGGTHLIKNEIVPTSFQFDLFLAGTIQEVATVFLVLENVTANDYYIVPYYYKQPQMLRLGVSWILFD</sequence>
<dbReference type="SUPFAM" id="SSF56935">
    <property type="entry name" value="Porins"/>
    <property type="match status" value="1"/>
</dbReference>
<dbReference type="EMBL" id="UOGD01000231">
    <property type="protein sequence ID" value="VAX22565.1"/>
    <property type="molecule type" value="Genomic_DNA"/>
</dbReference>
<accession>A0A3B1CTY9</accession>
<evidence type="ECO:0008006" key="5">
    <source>
        <dbReference type="Google" id="ProtNLM"/>
    </source>
</evidence>
<dbReference type="InterPro" id="IPR025631">
    <property type="entry name" value="Porin_10"/>
</dbReference>
<name>A0A3B1CTY9_9ZZZZ</name>
<evidence type="ECO:0000256" key="3">
    <source>
        <dbReference type="ARBA" id="ARBA00023237"/>
    </source>
</evidence>
<dbReference type="InterPro" id="IPR036942">
    <property type="entry name" value="Beta-barrel_TonB_sf"/>
</dbReference>
<evidence type="ECO:0000256" key="2">
    <source>
        <dbReference type="ARBA" id="ARBA00023136"/>
    </source>
</evidence>
<gene>
    <name evidence="4" type="ORF">MNBD_IGNAVI01-1984</name>
</gene>
<evidence type="ECO:0000256" key="1">
    <source>
        <dbReference type="ARBA" id="ARBA00004442"/>
    </source>
</evidence>
<organism evidence="4">
    <name type="scientific">hydrothermal vent metagenome</name>
    <dbReference type="NCBI Taxonomy" id="652676"/>
    <lineage>
        <taxon>unclassified sequences</taxon>
        <taxon>metagenomes</taxon>
        <taxon>ecological metagenomes</taxon>
    </lineage>
</organism>
<comment type="subcellular location">
    <subcellularLocation>
        <location evidence="1">Cell outer membrane</location>
    </subcellularLocation>
</comment>
<keyword evidence="2" id="KW-0472">Membrane</keyword>
<dbReference type="GO" id="GO:0009279">
    <property type="term" value="C:cell outer membrane"/>
    <property type="evidence" value="ECO:0007669"/>
    <property type="project" value="UniProtKB-SubCell"/>
</dbReference>
<proteinExistence type="predicted"/>
<dbReference type="Pfam" id="PF14121">
    <property type="entry name" value="Porin_10"/>
    <property type="match status" value="1"/>
</dbReference>
<evidence type="ECO:0000313" key="4">
    <source>
        <dbReference type="EMBL" id="VAX22565.1"/>
    </source>
</evidence>
<reference evidence="4" key="1">
    <citation type="submission" date="2018-06" db="EMBL/GenBank/DDBJ databases">
        <authorList>
            <person name="Zhirakovskaya E."/>
        </authorList>
    </citation>
    <scope>NUCLEOTIDE SEQUENCE</scope>
</reference>
<dbReference type="Gene3D" id="2.40.170.20">
    <property type="entry name" value="TonB-dependent receptor, beta-barrel domain"/>
    <property type="match status" value="1"/>
</dbReference>